<reference evidence="2 3" key="1">
    <citation type="journal article" date="2016" name="Sci. Rep.">
        <title>Penicillium arizonense, a new, genome sequenced fungal species, reveals a high chemical diversity in secreted metabolites.</title>
        <authorList>
            <person name="Grijseels S."/>
            <person name="Nielsen J.C."/>
            <person name="Randelovic M."/>
            <person name="Nielsen J."/>
            <person name="Nielsen K.F."/>
            <person name="Workman M."/>
            <person name="Frisvad J.C."/>
        </authorList>
    </citation>
    <scope>NUCLEOTIDE SEQUENCE [LARGE SCALE GENOMIC DNA]</scope>
    <source>
        <strain evidence="2 3">CBS 141311</strain>
    </source>
</reference>
<feature type="region of interest" description="Disordered" evidence="1">
    <location>
        <begin position="206"/>
        <end position="248"/>
    </location>
</feature>
<feature type="compositionally biased region" description="Basic and acidic residues" evidence="1">
    <location>
        <begin position="58"/>
        <end position="76"/>
    </location>
</feature>
<evidence type="ECO:0000313" key="2">
    <source>
        <dbReference type="EMBL" id="OGE58127.1"/>
    </source>
</evidence>
<dbReference type="PANTHER" id="PTHR39607:SF1">
    <property type="entry name" value="B-ZIP TRANSCRIPTION FACTOR (EUROFUNG)"/>
    <property type="match status" value="1"/>
</dbReference>
<sequence length="429" mass="47792">MTTMLPAPYSLPKANELGVVDSSMAVKDRKEKKRIQNRVAQRIYRQRVKARLADLQARVEDHEQSRLQRTDDHDKLGASQSRTVTAELCAISPKSPLDLDRSAALGLVPQGGSFQKQRLPLQVHCPQNVQETGETRIGNAKLLLDYNGSAQHPLDPTIWQDNASFLGNVSGGPNASPVLAEQSNSATILMTESRRSIDRLLDTLGNTWEPEPPYQPMSRIPSVGSVSNPTRTSDSPHNTPNSVAMSTDHTSLNDRLECVMECVMHNGFDNFDVLVTAYYNGTFAESSPLSYEQRLSRTRRLPKVIADICYAADQWDSWERRMFHEEILKTTETILLSEGDGARNNLNDCIIPLAQAQHTTSKIGSPNAIKRIIQNELPTRWALMMGLAAENRAAWQRDRSDTALAAIVLLHFAGRIPKEQLLCILSTFL</sequence>
<dbReference type="Proteomes" id="UP000177622">
    <property type="component" value="Unassembled WGS sequence"/>
</dbReference>
<comment type="caution">
    <text evidence="2">The sequence shown here is derived from an EMBL/GenBank/DDBJ whole genome shotgun (WGS) entry which is preliminary data.</text>
</comment>
<accession>A0A1F5LY76</accession>
<dbReference type="EMBL" id="LXJU01000001">
    <property type="protein sequence ID" value="OGE58127.1"/>
    <property type="molecule type" value="Genomic_DNA"/>
</dbReference>
<evidence type="ECO:0000313" key="3">
    <source>
        <dbReference type="Proteomes" id="UP000177622"/>
    </source>
</evidence>
<dbReference type="AlphaFoldDB" id="A0A1F5LY76"/>
<evidence type="ECO:0000256" key="1">
    <source>
        <dbReference type="SAM" id="MobiDB-lite"/>
    </source>
</evidence>
<feature type="region of interest" description="Disordered" evidence="1">
    <location>
        <begin position="58"/>
        <end position="77"/>
    </location>
</feature>
<dbReference type="GeneID" id="34571516"/>
<dbReference type="InterPro" id="IPR052635">
    <property type="entry name" value="Sec_Metab_Biosynth_Reg"/>
</dbReference>
<dbReference type="OrthoDB" id="4363578at2759"/>
<proteinExistence type="predicted"/>
<feature type="compositionally biased region" description="Polar residues" evidence="1">
    <location>
        <begin position="224"/>
        <end position="248"/>
    </location>
</feature>
<dbReference type="Gene3D" id="1.20.5.170">
    <property type="match status" value="1"/>
</dbReference>
<dbReference type="PANTHER" id="PTHR39607">
    <property type="entry name" value="XANTHOCILLIN BIOSYNTHESIS CLUSTER TRANSCRIPTION FACTOR XANC-RELATED"/>
    <property type="match status" value="1"/>
</dbReference>
<dbReference type="InterPro" id="IPR046347">
    <property type="entry name" value="bZIP_sf"/>
</dbReference>
<organism evidence="2 3">
    <name type="scientific">Penicillium arizonense</name>
    <dbReference type="NCBI Taxonomy" id="1835702"/>
    <lineage>
        <taxon>Eukaryota</taxon>
        <taxon>Fungi</taxon>
        <taxon>Dikarya</taxon>
        <taxon>Ascomycota</taxon>
        <taxon>Pezizomycotina</taxon>
        <taxon>Eurotiomycetes</taxon>
        <taxon>Eurotiomycetidae</taxon>
        <taxon>Eurotiales</taxon>
        <taxon>Aspergillaceae</taxon>
        <taxon>Penicillium</taxon>
    </lineage>
</organism>
<dbReference type="SUPFAM" id="SSF57959">
    <property type="entry name" value="Leucine zipper domain"/>
    <property type="match status" value="1"/>
</dbReference>
<protein>
    <recommendedName>
        <fullName evidence="4">BZIP domain-containing protein</fullName>
    </recommendedName>
</protein>
<keyword evidence="3" id="KW-1185">Reference proteome</keyword>
<dbReference type="CDD" id="cd14688">
    <property type="entry name" value="bZIP_YAP"/>
    <property type="match status" value="1"/>
</dbReference>
<dbReference type="GO" id="GO:0003700">
    <property type="term" value="F:DNA-binding transcription factor activity"/>
    <property type="evidence" value="ECO:0007669"/>
    <property type="project" value="InterPro"/>
</dbReference>
<evidence type="ECO:0008006" key="4">
    <source>
        <dbReference type="Google" id="ProtNLM"/>
    </source>
</evidence>
<gene>
    <name evidence="2" type="ORF">PENARI_c001G08208</name>
</gene>
<name>A0A1F5LY76_PENAI</name>
<dbReference type="RefSeq" id="XP_022493550.1">
    <property type="nucleotide sequence ID" value="XM_022626782.1"/>
</dbReference>